<reference evidence="1 2" key="1">
    <citation type="journal article" date="2017" name="MBio">
        <title>Type VI secretion-mediated competition in the bee gut microbiome.</title>
        <authorList>
            <person name="Steele M.I."/>
            <person name="Kwong W.K."/>
            <person name="Powell J.E."/>
            <person name="Whiteley M."/>
            <person name="Moran N.A."/>
        </authorList>
    </citation>
    <scope>NUCLEOTIDE SEQUENCE [LARGE SCALE GENOMIC DNA]</scope>
    <source>
        <strain evidence="1 2">HK3</strain>
    </source>
</reference>
<proteinExistence type="predicted"/>
<accession>A0A855FRC5</accession>
<dbReference type="Proteomes" id="UP000230463">
    <property type="component" value="Unassembled WGS sequence"/>
</dbReference>
<comment type="caution">
    <text evidence="1">The sequence shown here is derived from an EMBL/GenBank/DDBJ whole genome shotgun (WGS) entry which is preliminary data.</text>
</comment>
<organism evidence="1 2">
    <name type="scientific">Snodgrassella alvi</name>
    <dbReference type="NCBI Taxonomy" id="1196083"/>
    <lineage>
        <taxon>Bacteria</taxon>
        <taxon>Pseudomonadati</taxon>
        <taxon>Pseudomonadota</taxon>
        <taxon>Betaproteobacteria</taxon>
        <taxon>Neisseriales</taxon>
        <taxon>Neisseriaceae</taxon>
        <taxon>Snodgrassella</taxon>
    </lineage>
</organism>
<dbReference type="AlphaFoldDB" id="A0A855FRC5"/>
<evidence type="ECO:0000313" key="1">
    <source>
        <dbReference type="EMBL" id="PIT61427.1"/>
    </source>
</evidence>
<sequence>MRQPLGLAGTAERIGFGDFASLFVVAVVPFPTLWIGNADQLLVFVPLKFGSLAEGIDVAGD</sequence>
<protein>
    <submittedName>
        <fullName evidence="1">Uncharacterized protein</fullName>
    </submittedName>
</protein>
<evidence type="ECO:0000313" key="2">
    <source>
        <dbReference type="Proteomes" id="UP000230463"/>
    </source>
</evidence>
<dbReference type="EMBL" id="MEIU01000028">
    <property type="protein sequence ID" value="PIT61427.1"/>
    <property type="molecule type" value="Genomic_DNA"/>
</dbReference>
<gene>
    <name evidence="1" type="ORF">BHC57_01920</name>
</gene>
<name>A0A855FRC5_9NEIS</name>